<dbReference type="SUPFAM" id="SSF48695">
    <property type="entry name" value="Multiheme cytochromes"/>
    <property type="match status" value="1"/>
</dbReference>
<dbReference type="AlphaFoldDB" id="A0A6B3L8Z6"/>
<keyword evidence="1" id="KW-0732">Signal</keyword>
<dbReference type="Proteomes" id="UP000475117">
    <property type="component" value="Chromosome"/>
</dbReference>
<dbReference type="Gene3D" id="3.90.10.10">
    <property type="entry name" value="Cytochrome C3"/>
    <property type="match status" value="1"/>
</dbReference>
<sequence>MAANSQTGRWVVMIAVVGSALLVGSVVATVMQNSKKRPVGEFAGEWAPGDPQYDVVVNAVGQRAAVVAGTVNGKEVSVRCDTCHAGMETNKWLASADGLQTFHVGLKFDHGKGALTCMACHNSEDYETLRKADGMVVRFSDSMQLCAQCHGRQYRDYMGGTHGGMTGYWDLQRGGRKRNHCIDCHDPHAPAFPQMMPMPPPMIRAGTQPVGGGSHH</sequence>
<name>A0A6B3L8Z6_9BACT</name>
<dbReference type="EMBL" id="CP066776">
    <property type="protein sequence ID" value="QQL44854.1"/>
    <property type="molecule type" value="Genomic_DNA"/>
</dbReference>
<proteinExistence type="predicted"/>
<accession>A0A6B3L8Z6</accession>
<gene>
    <name evidence="2" type="ORF">G3M56_013405</name>
</gene>
<dbReference type="InterPro" id="IPR051829">
    <property type="entry name" value="Multiheme_Cytochr_ET"/>
</dbReference>
<dbReference type="InterPro" id="IPR036280">
    <property type="entry name" value="Multihaem_cyt_sf"/>
</dbReference>
<protein>
    <submittedName>
        <fullName evidence="2">Uncharacterized protein</fullName>
    </submittedName>
</protein>
<reference evidence="2 3" key="1">
    <citation type="submission" date="2020-12" db="EMBL/GenBank/DDBJ databases">
        <title>Sulforoseuscoccus oceanibium gen. nov., sp. nov., a representative of the phylum Verrucomicrobia with special cytoplasmic membrane, and proposal of Sulforoseuscoccusaceae fam. nov.</title>
        <authorList>
            <person name="Xi F."/>
        </authorList>
    </citation>
    <scope>NUCLEOTIDE SEQUENCE [LARGE SCALE GENOMIC DNA]</scope>
    <source>
        <strain evidence="2 3">T37</strain>
    </source>
</reference>
<evidence type="ECO:0000313" key="3">
    <source>
        <dbReference type="Proteomes" id="UP000475117"/>
    </source>
</evidence>
<keyword evidence="3" id="KW-1185">Reference proteome</keyword>
<dbReference type="PANTHER" id="PTHR35038">
    <property type="entry name" value="DISSIMILATORY SULFITE REDUCTASE SIRA"/>
    <property type="match status" value="1"/>
</dbReference>
<dbReference type="RefSeq" id="WP_164364650.1">
    <property type="nucleotide sequence ID" value="NZ_CP066776.1"/>
</dbReference>
<evidence type="ECO:0000313" key="2">
    <source>
        <dbReference type="EMBL" id="QQL44854.1"/>
    </source>
</evidence>
<evidence type="ECO:0000256" key="1">
    <source>
        <dbReference type="ARBA" id="ARBA00022729"/>
    </source>
</evidence>
<organism evidence="2 3">
    <name type="scientific">Sulfuriroseicoccus oceanibius</name>
    <dbReference type="NCBI Taxonomy" id="2707525"/>
    <lineage>
        <taxon>Bacteria</taxon>
        <taxon>Pseudomonadati</taxon>
        <taxon>Verrucomicrobiota</taxon>
        <taxon>Verrucomicrobiia</taxon>
        <taxon>Verrucomicrobiales</taxon>
        <taxon>Verrucomicrobiaceae</taxon>
        <taxon>Sulfuriroseicoccus</taxon>
    </lineage>
</organism>
<dbReference type="KEGG" id="soa:G3M56_013405"/>